<name>B8G518_CHLAD</name>
<sequence length="279" mass="31374">MANVILRRPWERVLAYAVLSVTGFVMVFPFIYMLLSSLKPSTEVVQVPPTLWPSEIRWTNYLEVLNIVPLGTQLINTVIVTVFVVLGWVITSVLAGYAFARLEFPGRDWLFGAYLATLMVPFAVLIVPMYRLMLVFGWVDRLEALIIPWLFTAYGTFLLRQFFMSIPKDLEDAALIDGASHWGILFRIFLPLARPAIATLATFAFLYAWNSFLWPLIIISSPTRKVVTQGLVDLQALYAARVDLIMAGSTLAVLPTLIVFLFAQRYFIEGIATSGLAGR</sequence>
<evidence type="ECO:0000256" key="6">
    <source>
        <dbReference type="ARBA" id="ARBA00023136"/>
    </source>
</evidence>
<feature type="transmembrane region" description="Helical" evidence="7">
    <location>
        <begin position="184"/>
        <end position="209"/>
    </location>
</feature>
<dbReference type="HOGENOM" id="CLU_016047_1_1_0"/>
<feature type="transmembrane region" description="Helical" evidence="7">
    <location>
        <begin position="13"/>
        <end position="35"/>
    </location>
</feature>
<dbReference type="GO" id="GO:0005886">
    <property type="term" value="C:plasma membrane"/>
    <property type="evidence" value="ECO:0007669"/>
    <property type="project" value="UniProtKB-SubCell"/>
</dbReference>
<dbReference type="PROSITE" id="PS50928">
    <property type="entry name" value="ABC_TM1"/>
    <property type="match status" value="1"/>
</dbReference>
<dbReference type="CDD" id="cd06261">
    <property type="entry name" value="TM_PBP2"/>
    <property type="match status" value="1"/>
</dbReference>
<keyword evidence="6 7" id="KW-0472">Membrane</keyword>
<keyword evidence="5 7" id="KW-1133">Transmembrane helix</keyword>
<dbReference type="eggNOG" id="COG0395">
    <property type="taxonomic scope" value="Bacteria"/>
</dbReference>
<dbReference type="Proteomes" id="UP000002508">
    <property type="component" value="Chromosome"/>
</dbReference>
<evidence type="ECO:0000256" key="3">
    <source>
        <dbReference type="ARBA" id="ARBA00022475"/>
    </source>
</evidence>
<keyword evidence="2 7" id="KW-0813">Transport</keyword>
<dbReference type="Pfam" id="PF00528">
    <property type="entry name" value="BPD_transp_1"/>
    <property type="match status" value="1"/>
</dbReference>
<dbReference type="OrthoDB" id="9784933at2"/>
<keyword evidence="3" id="KW-1003">Cell membrane</keyword>
<comment type="similarity">
    <text evidence="7">Belongs to the binding-protein-dependent transport system permease family.</text>
</comment>
<evidence type="ECO:0000256" key="5">
    <source>
        <dbReference type="ARBA" id="ARBA00022989"/>
    </source>
</evidence>
<evidence type="ECO:0000313" key="10">
    <source>
        <dbReference type="Proteomes" id="UP000002508"/>
    </source>
</evidence>
<gene>
    <name evidence="9" type="ordered locus">Cagg_0727</name>
</gene>
<feature type="transmembrane region" description="Helical" evidence="7">
    <location>
        <begin position="244"/>
        <end position="263"/>
    </location>
</feature>
<feature type="transmembrane region" description="Helical" evidence="7">
    <location>
        <begin position="145"/>
        <end position="163"/>
    </location>
</feature>
<accession>B8G518</accession>
<feature type="transmembrane region" description="Helical" evidence="7">
    <location>
        <begin position="74"/>
        <end position="99"/>
    </location>
</feature>
<organism evidence="9 10">
    <name type="scientific">Chloroflexus aggregans (strain MD-66 / DSM 9485)</name>
    <dbReference type="NCBI Taxonomy" id="326427"/>
    <lineage>
        <taxon>Bacteria</taxon>
        <taxon>Bacillati</taxon>
        <taxon>Chloroflexota</taxon>
        <taxon>Chloroflexia</taxon>
        <taxon>Chloroflexales</taxon>
        <taxon>Chloroflexineae</taxon>
        <taxon>Chloroflexaceae</taxon>
        <taxon>Chloroflexus</taxon>
    </lineage>
</organism>
<feature type="domain" description="ABC transmembrane type-1" evidence="8">
    <location>
        <begin position="74"/>
        <end position="263"/>
    </location>
</feature>
<evidence type="ECO:0000313" key="9">
    <source>
        <dbReference type="EMBL" id="ACL23651.1"/>
    </source>
</evidence>
<dbReference type="STRING" id="326427.Cagg_0727"/>
<dbReference type="EMBL" id="CP001337">
    <property type="protein sequence ID" value="ACL23651.1"/>
    <property type="molecule type" value="Genomic_DNA"/>
</dbReference>
<keyword evidence="10" id="KW-1185">Reference proteome</keyword>
<evidence type="ECO:0000256" key="4">
    <source>
        <dbReference type="ARBA" id="ARBA00022692"/>
    </source>
</evidence>
<dbReference type="AlphaFoldDB" id="B8G518"/>
<evidence type="ECO:0000256" key="1">
    <source>
        <dbReference type="ARBA" id="ARBA00004651"/>
    </source>
</evidence>
<dbReference type="SUPFAM" id="SSF161098">
    <property type="entry name" value="MetI-like"/>
    <property type="match status" value="1"/>
</dbReference>
<evidence type="ECO:0000256" key="7">
    <source>
        <dbReference type="RuleBase" id="RU363032"/>
    </source>
</evidence>
<comment type="subcellular location">
    <subcellularLocation>
        <location evidence="1 7">Cell membrane</location>
        <topology evidence="1 7">Multi-pass membrane protein</topology>
    </subcellularLocation>
</comment>
<dbReference type="InterPro" id="IPR000515">
    <property type="entry name" value="MetI-like"/>
</dbReference>
<dbReference type="PANTHER" id="PTHR43744">
    <property type="entry name" value="ABC TRANSPORTER PERMEASE PROTEIN MG189-RELATED-RELATED"/>
    <property type="match status" value="1"/>
</dbReference>
<dbReference type="InterPro" id="IPR035906">
    <property type="entry name" value="MetI-like_sf"/>
</dbReference>
<protein>
    <submittedName>
        <fullName evidence="9">Binding-protein-dependent transport systems inner membrane component</fullName>
    </submittedName>
</protein>
<proteinExistence type="inferred from homology"/>
<dbReference type="KEGG" id="cag:Cagg_0727"/>
<dbReference type="Gene3D" id="1.10.3720.10">
    <property type="entry name" value="MetI-like"/>
    <property type="match status" value="1"/>
</dbReference>
<feature type="transmembrane region" description="Helical" evidence="7">
    <location>
        <begin position="111"/>
        <end position="133"/>
    </location>
</feature>
<dbReference type="GO" id="GO:0055085">
    <property type="term" value="P:transmembrane transport"/>
    <property type="evidence" value="ECO:0007669"/>
    <property type="project" value="InterPro"/>
</dbReference>
<evidence type="ECO:0000259" key="8">
    <source>
        <dbReference type="PROSITE" id="PS50928"/>
    </source>
</evidence>
<dbReference type="RefSeq" id="WP_012616017.1">
    <property type="nucleotide sequence ID" value="NC_011831.1"/>
</dbReference>
<keyword evidence="4 7" id="KW-0812">Transmembrane</keyword>
<dbReference type="PANTHER" id="PTHR43744:SF12">
    <property type="entry name" value="ABC TRANSPORTER PERMEASE PROTEIN MG189-RELATED"/>
    <property type="match status" value="1"/>
</dbReference>
<reference evidence="9" key="1">
    <citation type="submission" date="2008-12" db="EMBL/GenBank/DDBJ databases">
        <title>Complete sequence of Chloroflexus aggregans DSM 9485.</title>
        <authorList>
            <consortium name="US DOE Joint Genome Institute"/>
            <person name="Lucas S."/>
            <person name="Copeland A."/>
            <person name="Lapidus A."/>
            <person name="Glavina del Rio T."/>
            <person name="Dalin E."/>
            <person name="Tice H."/>
            <person name="Pitluck S."/>
            <person name="Foster B."/>
            <person name="Larimer F."/>
            <person name="Land M."/>
            <person name="Hauser L."/>
            <person name="Kyrpides N."/>
            <person name="Mikhailova N."/>
            <person name="Bryant D."/>
            <person name="Richardson P."/>
        </authorList>
    </citation>
    <scope>NUCLEOTIDE SEQUENCE</scope>
    <source>
        <strain evidence="9">DSM 9485</strain>
    </source>
</reference>
<evidence type="ECO:0000256" key="2">
    <source>
        <dbReference type="ARBA" id="ARBA00022448"/>
    </source>
</evidence>